<evidence type="ECO:0000313" key="4">
    <source>
        <dbReference type="Proteomes" id="UP001058120"/>
    </source>
</evidence>
<evidence type="ECO:0000313" key="3">
    <source>
        <dbReference type="EMBL" id="UWX05404.1"/>
    </source>
</evidence>
<feature type="domain" description="DDH" evidence="1">
    <location>
        <begin position="20"/>
        <end position="162"/>
    </location>
</feature>
<keyword evidence="4" id="KW-1185">Reference proteome</keyword>
<dbReference type="InterPro" id="IPR003156">
    <property type="entry name" value="DHHA1_dom"/>
</dbReference>
<dbReference type="InterPro" id="IPR001667">
    <property type="entry name" value="DDH_dom"/>
</dbReference>
<reference evidence="3" key="1">
    <citation type="submission" date="2020-12" db="EMBL/GenBank/DDBJ databases">
        <title>Taurinivorans muris gen. nov., sp. nov., fundamental and realized metabolic niche of a ubiquitous sulfidogenic bacterium in the murine intestine.</title>
        <authorList>
            <person name="Ye H."/>
            <person name="Hanson B.T."/>
            <person name="Loy A."/>
        </authorList>
    </citation>
    <scope>NUCLEOTIDE SEQUENCE</scope>
    <source>
        <strain evidence="3">LT0009</strain>
    </source>
</reference>
<gene>
    <name evidence="3" type="ORF">JBF11_08095</name>
</gene>
<dbReference type="Gene3D" id="3.90.1640.10">
    <property type="entry name" value="inorganic pyrophosphatase (n-terminal core)"/>
    <property type="match status" value="1"/>
</dbReference>
<evidence type="ECO:0000259" key="1">
    <source>
        <dbReference type="Pfam" id="PF01368"/>
    </source>
</evidence>
<dbReference type="PANTHER" id="PTHR47618:SF1">
    <property type="entry name" value="BIFUNCTIONAL OLIGORIBONUCLEASE AND PAP PHOSPHATASE NRNA"/>
    <property type="match status" value="1"/>
</dbReference>
<dbReference type="InterPro" id="IPR051319">
    <property type="entry name" value="Oligoribo/pAp-PDE_c-di-AMP_PDE"/>
</dbReference>
<dbReference type="Pfam" id="PF01368">
    <property type="entry name" value="DHH"/>
    <property type="match status" value="1"/>
</dbReference>
<accession>A0ABY5XZS1</accession>
<organism evidence="3 4">
    <name type="scientific">Taurinivorans muris</name>
    <dbReference type="NCBI Taxonomy" id="2787751"/>
    <lineage>
        <taxon>Bacteria</taxon>
        <taxon>Pseudomonadati</taxon>
        <taxon>Thermodesulfobacteriota</taxon>
        <taxon>Desulfovibrionia</taxon>
        <taxon>Desulfovibrionales</taxon>
        <taxon>Desulfovibrionaceae</taxon>
        <taxon>Taurinivorans</taxon>
    </lineage>
</organism>
<dbReference type="InterPro" id="IPR038763">
    <property type="entry name" value="DHH_sf"/>
</dbReference>
<dbReference type="Gene3D" id="3.10.310.30">
    <property type="match status" value="1"/>
</dbReference>
<dbReference type="RefSeq" id="WP_334314983.1">
    <property type="nucleotide sequence ID" value="NZ_CP065938.1"/>
</dbReference>
<dbReference type="Pfam" id="PF02272">
    <property type="entry name" value="DHHA1"/>
    <property type="match status" value="1"/>
</dbReference>
<protein>
    <submittedName>
        <fullName evidence="3">Bifunctional oligoribonuclease/PAP phosphatase NrnA</fullName>
    </submittedName>
</protein>
<name>A0ABY5XZS1_9BACT</name>
<proteinExistence type="predicted"/>
<feature type="domain" description="DHHA1" evidence="2">
    <location>
        <begin position="239"/>
        <end position="314"/>
    </location>
</feature>
<sequence>MKICADAKNILEILKRHTDIVVTMHANPDGDAVGSALGLAWFLRESLRKNVCIYNESDFPNWLSFLPVPCAYVTDFREIPFSAPLVVMLDAGETQRFGEKFPPYLEGKKSVCIDHHLGDTRIATEYNWIDPSMAATGQMVAQIVYAENEKTFEEAAKALYVALSCDTGNFTFGNTSSECIQCLARLVETPLALSPIREAMDNTWTVRKLHFWGKLFSMVRFAFDEQLAFIAVPQEMYAEYGVSKEDLEGFVEQMRKVRTVRIALLMREEMKNDSPFIKISMRSTGDDDVRGILTRFNGGGHKNAAGAGVFGTPEQVYAMLYPHIGNVLQK</sequence>
<dbReference type="PANTHER" id="PTHR47618">
    <property type="entry name" value="BIFUNCTIONAL OLIGORIBONUCLEASE AND PAP PHOSPHATASE NRNA"/>
    <property type="match status" value="1"/>
</dbReference>
<dbReference type="EMBL" id="CP065938">
    <property type="protein sequence ID" value="UWX05404.1"/>
    <property type="molecule type" value="Genomic_DNA"/>
</dbReference>
<dbReference type="Proteomes" id="UP001058120">
    <property type="component" value="Chromosome"/>
</dbReference>
<dbReference type="SUPFAM" id="SSF64182">
    <property type="entry name" value="DHH phosphoesterases"/>
    <property type="match status" value="1"/>
</dbReference>
<evidence type="ECO:0000259" key="2">
    <source>
        <dbReference type="Pfam" id="PF02272"/>
    </source>
</evidence>